<dbReference type="SUPFAM" id="SSF51905">
    <property type="entry name" value="FAD/NAD(P)-binding domain"/>
    <property type="match status" value="1"/>
</dbReference>
<dbReference type="Gene3D" id="3.50.50.60">
    <property type="entry name" value="FAD/NAD(P)-binding domain"/>
    <property type="match status" value="1"/>
</dbReference>
<dbReference type="InterPro" id="IPR036188">
    <property type="entry name" value="FAD/NAD-bd_sf"/>
</dbReference>
<protein>
    <submittedName>
        <fullName evidence="7">L-2-hydroxyglutarate oxidase</fullName>
        <ecNumber evidence="7">1.1.3.-</ecNumber>
    </submittedName>
</protein>
<dbReference type="InterPro" id="IPR006076">
    <property type="entry name" value="FAD-dep_OxRdtase"/>
</dbReference>
<reference evidence="8" key="1">
    <citation type="journal article" date="2022" name="Int. J. Syst. Evol. Microbiol.">
        <title>Cellulosimicrobium protaetiae sp. nov., isolated from the gut of the larva of Protaetia brevitarsis seulensis.</title>
        <authorList>
            <person name="Le Han H."/>
            <person name="Nguyen T.T.H."/>
            <person name="Li Z."/>
            <person name="Shin N.R."/>
            <person name="Kim S.G."/>
        </authorList>
    </citation>
    <scope>NUCLEOTIDE SEQUENCE [LARGE SCALE GENOMIC DNA]</scope>
    <source>
        <strain evidence="8">BI34</strain>
    </source>
</reference>
<keyword evidence="3" id="KW-0274">FAD</keyword>
<dbReference type="GO" id="GO:0047545">
    <property type="term" value="F:(S)-2-hydroxyglutarate dehydrogenase activity"/>
    <property type="evidence" value="ECO:0007669"/>
    <property type="project" value="TreeGrafter"/>
</dbReference>
<dbReference type="EMBL" id="CP052757">
    <property type="protein sequence ID" value="QJW36112.1"/>
    <property type="molecule type" value="Genomic_DNA"/>
</dbReference>
<keyword evidence="4 7" id="KW-0560">Oxidoreductase</keyword>
<accession>A0A6M5UER1</accession>
<evidence type="ECO:0000313" key="7">
    <source>
        <dbReference type="EMBL" id="QJW36112.1"/>
    </source>
</evidence>
<sequence length="394" mass="42061">MPHVVVVGSGIVGLASARALAQQGHDVTVLEKEERLASHQTGRNSGVIHSGLYYKPGSHKALMSRAGVRSMTAYAEDRGIAHEICGKLVVATRESEVPALRALAERAQQNGVPSRLVSAAEAREHEPHVAAVEALRVDSTGIIDYPGVCVALAEDVTEAGGQVLLGARFERARSTTDGVDVLTSQGRISADWLVNCAGLQSDVVAQRSGLVPEARIVPFRGEYFELVPGREDLVRGLIYPVPDPALPFLGVHLTKMINGSVHAGPNAVFAFAREGYRWRDVNVRETASALAWPGLWRLAGRFGTTGVGEVVRSASRRVFARSLARLVPDIGVDDITPSPAGVRAQALRRDGTMVDDFLIQRAQNQVHVLNAPSPAATCALEIADHVARQVTQGA</sequence>
<keyword evidence="2" id="KW-0285">Flavoprotein</keyword>
<dbReference type="Gene3D" id="3.30.9.10">
    <property type="entry name" value="D-Amino Acid Oxidase, subunit A, domain 2"/>
    <property type="match status" value="1"/>
</dbReference>
<comment type="similarity">
    <text evidence="5">Belongs to the L2HGDH family.</text>
</comment>
<evidence type="ECO:0000256" key="3">
    <source>
        <dbReference type="ARBA" id="ARBA00022827"/>
    </source>
</evidence>
<evidence type="ECO:0000256" key="2">
    <source>
        <dbReference type="ARBA" id="ARBA00022630"/>
    </source>
</evidence>
<name>A0A6M5UER1_9MICO</name>
<keyword evidence="8" id="KW-1185">Reference proteome</keyword>
<evidence type="ECO:0000256" key="4">
    <source>
        <dbReference type="ARBA" id="ARBA00023002"/>
    </source>
</evidence>
<comment type="cofactor">
    <cofactor evidence="1">
        <name>FAD</name>
        <dbReference type="ChEBI" id="CHEBI:57692"/>
    </cofactor>
</comment>
<dbReference type="PRINTS" id="PR00420">
    <property type="entry name" value="RNGMNOXGNASE"/>
</dbReference>
<dbReference type="KEGG" id="cprt:FIC82_007760"/>
<evidence type="ECO:0000256" key="5">
    <source>
        <dbReference type="ARBA" id="ARBA00037941"/>
    </source>
</evidence>
<dbReference type="EC" id="1.1.3.-" evidence="7"/>
<proteinExistence type="inferred from homology"/>
<dbReference type="Proteomes" id="UP000451354">
    <property type="component" value="Chromosome"/>
</dbReference>
<organism evidence="7 8">
    <name type="scientific">Cellulosimicrobium protaetiae</name>
    <dbReference type="NCBI Taxonomy" id="2587808"/>
    <lineage>
        <taxon>Bacteria</taxon>
        <taxon>Bacillati</taxon>
        <taxon>Actinomycetota</taxon>
        <taxon>Actinomycetes</taxon>
        <taxon>Micrococcales</taxon>
        <taxon>Promicromonosporaceae</taxon>
        <taxon>Cellulosimicrobium</taxon>
    </lineage>
</organism>
<dbReference type="Pfam" id="PF01266">
    <property type="entry name" value="DAO"/>
    <property type="match status" value="1"/>
</dbReference>
<dbReference type="NCBIfam" id="NF008726">
    <property type="entry name" value="PRK11728.1"/>
    <property type="match status" value="1"/>
</dbReference>
<evidence type="ECO:0000313" key="8">
    <source>
        <dbReference type="Proteomes" id="UP000451354"/>
    </source>
</evidence>
<evidence type="ECO:0000259" key="6">
    <source>
        <dbReference type="Pfam" id="PF01266"/>
    </source>
</evidence>
<dbReference type="PANTHER" id="PTHR43104">
    <property type="entry name" value="L-2-HYDROXYGLUTARATE DEHYDROGENASE, MITOCHONDRIAL"/>
    <property type="match status" value="1"/>
</dbReference>
<feature type="domain" description="FAD dependent oxidoreductase" evidence="6">
    <location>
        <begin position="3"/>
        <end position="388"/>
    </location>
</feature>
<dbReference type="AlphaFoldDB" id="A0A6M5UER1"/>
<dbReference type="GO" id="GO:0005737">
    <property type="term" value="C:cytoplasm"/>
    <property type="evidence" value="ECO:0007669"/>
    <property type="project" value="TreeGrafter"/>
</dbReference>
<gene>
    <name evidence="7" type="primary">lhgO</name>
    <name evidence="7" type="ORF">FIC82_007760</name>
</gene>
<dbReference type="PANTHER" id="PTHR43104:SF2">
    <property type="entry name" value="L-2-HYDROXYGLUTARATE DEHYDROGENASE, MITOCHONDRIAL"/>
    <property type="match status" value="1"/>
</dbReference>
<evidence type="ECO:0000256" key="1">
    <source>
        <dbReference type="ARBA" id="ARBA00001974"/>
    </source>
</evidence>